<dbReference type="SUPFAM" id="SSF158694">
    <property type="entry name" value="UraD-Like"/>
    <property type="match status" value="1"/>
</dbReference>
<evidence type="ECO:0000256" key="4">
    <source>
        <dbReference type="ARBA" id="ARBA00022475"/>
    </source>
</evidence>
<evidence type="ECO:0000256" key="6">
    <source>
        <dbReference type="ARBA" id="ARBA00022692"/>
    </source>
</evidence>
<feature type="transmembrane region" description="Helical" evidence="9">
    <location>
        <begin position="32"/>
        <end position="51"/>
    </location>
</feature>
<keyword evidence="6 9" id="KW-0812">Transmembrane</keyword>
<reference evidence="13" key="2">
    <citation type="submission" date="2018-08" db="EMBL/GenBank/DDBJ databases">
        <authorList>
            <person name="Hornung B."/>
        </authorList>
    </citation>
    <scope>NUCLEOTIDE SEQUENCE [LARGE SCALE GENOMIC DNA]</scope>
</reference>
<dbReference type="GO" id="GO:0005886">
    <property type="term" value="C:plasma membrane"/>
    <property type="evidence" value="ECO:0007669"/>
    <property type="project" value="UniProtKB-SubCell"/>
</dbReference>
<dbReference type="EMBL" id="UNQJ01000010">
    <property type="protein sequence ID" value="SYZ33652.1"/>
    <property type="molecule type" value="Genomic_DNA"/>
</dbReference>
<evidence type="ECO:0000313" key="11">
    <source>
        <dbReference type="EMBL" id="RLP08567.1"/>
    </source>
</evidence>
<name>A0A383S7W4_9ACTN</name>
<dbReference type="NCBIfam" id="NF037981">
    <property type="entry name" value="NCS2_1"/>
    <property type="match status" value="1"/>
</dbReference>
<reference evidence="11 14" key="3">
    <citation type="submission" date="2018-10" db="EMBL/GenBank/DDBJ databases">
        <title>Propionibacterium australiense Genome Sequencing and Assembly.</title>
        <authorList>
            <person name="Bernier A.-M."/>
            <person name="Bernard K."/>
        </authorList>
    </citation>
    <scope>NUCLEOTIDE SEQUENCE [LARGE SCALE GENOMIC DNA]</scope>
    <source>
        <strain evidence="11 14">NML98A078</strain>
    </source>
</reference>
<keyword evidence="5" id="KW-0659">Purine metabolism</keyword>
<sequence length="646" mass="67621">MSETVTTAQAKDPVDQVPPVGKLAVLGVQHVLAFYAGAVVVPLVIASGLGLDSATTIHLINADLFTCGIASIIQSAGLGPRIGVRLPLLQGVTFTAVSPLIAIGLANGGGTAGLGAMYGSIIAAGLLTFLAAPLFAKLLRFFPPVVTGTLLTIMGTTLMNVAASDIVSWGTNAEAGQDAAALTVRGLCYALFTLAVIVVVQWLFKGFVATISVLIGLVVGTLAALLLGDADFSAVGSSAVIGVTTPFYFGLPRFTVAGIISMVIVMAITAVETTGDVFATGEVVGRRITSEHIAKALRADGLSTLLGGILNSFPYTCFAQNVGLVRLSRVKSRWVVTAAGGIMIVLGLLPKAGAVVDSIPAPVIGGASLAMFASVAVVGIQTLQKVDLHDNRNAVIVSTSIGLALLVTLQPQLAEMVPGWLQIFFGSGVTLGAIVAIALNVLFFHVGPHRTPDVAVSDGRKISLEDVNQMSEADFVSTFGSLFSGPTWPVERAAQARPFASVRALREAFEDAVLTADPADQAALVNGYFDIAELIDEERGDGQARLDTGSIALDRMDDVQRSEIAAASAAYRERFGMPLVVCVANLASREQLIADAWRRVEHSPELERRVALGQIVDIAENRFDKLVADANPVRTAWARKFEQLER</sequence>
<evidence type="ECO:0000256" key="1">
    <source>
        <dbReference type="ARBA" id="ARBA00004651"/>
    </source>
</evidence>
<keyword evidence="8 9" id="KW-0472">Membrane</keyword>
<evidence type="ECO:0000259" key="10">
    <source>
        <dbReference type="Pfam" id="PF09349"/>
    </source>
</evidence>
<feature type="transmembrane region" description="Helical" evidence="9">
    <location>
        <begin position="207"/>
        <end position="227"/>
    </location>
</feature>
<evidence type="ECO:0000256" key="9">
    <source>
        <dbReference type="SAM" id="Phobius"/>
    </source>
</evidence>
<dbReference type="Pfam" id="PF00860">
    <property type="entry name" value="Xan_ur_permease"/>
    <property type="match status" value="1"/>
</dbReference>
<dbReference type="GO" id="GO:0006144">
    <property type="term" value="P:purine nucleobase metabolic process"/>
    <property type="evidence" value="ECO:0007669"/>
    <property type="project" value="UniProtKB-KW"/>
</dbReference>
<keyword evidence="7 9" id="KW-1133">Transmembrane helix</keyword>
<dbReference type="InterPro" id="IPR018020">
    <property type="entry name" value="OHCU_decarboxylase"/>
</dbReference>
<dbReference type="PANTHER" id="PTHR42810">
    <property type="entry name" value="PURINE PERMEASE C1399.01C-RELATED"/>
    <property type="match status" value="1"/>
</dbReference>
<comment type="similarity">
    <text evidence="2">Belongs to the nucleobase:cation symporter-2 (NCS2) (TC 2.A.40) family.</text>
</comment>
<evidence type="ECO:0000313" key="12">
    <source>
        <dbReference type="EMBL" id="SYZ33652.1"/>
    </source>
</evidence>
<dbReference type="GO" id="GO:0042907">
    <property type="term" value="F:xanthine transmembrane transporter activity"/>
    <property type="evidence" value="ECO:0007669"/>
    <property type="project" value="TreeGrafter"/>
</dbReference>
<dbReference type="EMBL" id="RCIW01000013">
    <property type="protein sequence ID" value="RLP08567.1"/>
    <property type="molecule type" value="Genomic_DNA"/>
</dbReference>
<dbReference type="AlphaFoldDB" id="A0A383S7W4"/>
<dbReference type="NCBIfam" id="TIGR03173">
    <property type="entry name" value="pbuX"/>
    <property type="match status" value="1"/>
</dbReference>
<reference evidence="12" key="1">
    <citation type="submission" date="2018-08" db="EMBL/GenBank/DDBJ databases">
        <authorList>
            <person name="Ferrada E.E."/>
            <person name="Latorre B.A."/>
        </authorList>
    </citation>
    <scope>NUCLEOTIDE SEQUENCE [LARGE SCALE GENOMIC DNA]</scope>
    <source>
        <strain evidence="12">Propionibacterium_australiense1</strain>
    </source>
</reference>
<evidence type="ECO:0000256" key="8">
    <source>
        <dbReference type="ARBA" id="ARBA00023136"/>
    </source>
</evidence>
<accession>A0A383S7W4</accession>
<gene>
    <name evidence="11" type="ORF">D7U36_08970</name>
    <name evidence="12" type="ORF">PROPAUS_1572</name>
</gene>
<dbReference type="RefSeq" id="WP_119161992.1">
    <property type="nucleotide sequence ID" value="NZ_LR134442.1"/>
</dbReference>
<feature type="transmembrane region" description="Helical" evidence="9">
    <location>
        <begin position="112"/>
        <end position="134"/>
    </location>
</feature>
<feature type="transmembrane region" description="Helical" evidence="9">
    <location>
        <begin position="359"/>
        <end position="383"/>
    </location>
</feature>
<feature type="domain" description="Oxo-4-hydroxy-4-carboxy-5-ureidoimidazoline decarboxylase" evidence="10">
    <location>
        <begin position="468"/>
        <end position="623"/>
    </location>
</feature>
<organism evidence="12 13">
    <name type="scientific">Propionibacterium australiense</name>
    <dbReference type="NCBI Taxonomy" id="119981"/>
    <lineage>
        <taxon>Bacteria</taxon>
        <taxon>Bacillati</taxon>
        <taxon>Actinomycetota</taxon>
        <taxon>Actinomycetes</taxon>
        <taxon>Propionibacteriales</taxon>
        <taxon>Propionibacteriaceae</taxon>
        <taxon>Propionibacterium</taxon>
    </lineage>
</organism>
<keyword evidence="13" id="KW-1185">Reference proteome</keyword>
<dbReference type="NCBIfam" id="TIGR00801">
    <property type="entry name" value="ncs2"/>
    <property type="match status" value="1"/>
</dbReference>
<evidence type="ECO:0000256" key="5">
    <source>
        <dbReference type="ARBA" id="ARBA00022631"/>
    </source>
</evidence>
<dbReference type="PANTHER" id="PTHR42810:SF4">
    <property type="entry name" value="URIC ACID TRANSPORTER UACT"/>
    <property type="match status" value="1"/>
</dbReference>
<evidence type="ECO:0000256" key="7">
    <source>
        <dbReference type="ARBA" id="ARBA00022989"/>
    </source>
</evidence>
<proteinExistence type="inferred from homology"/>
<comment type="subcellular location">
    <subcellularLocation>
        <location evidence="1">Cell membrane</location>
        <topology evidence="1">Multi-pass membrane protein</topology>
    </subcellularLocation>
</comment>
<dbReference type="InterPro" id="IPR017588">
    <property type="entry name" value="UacT-like"/>
</dbReference>
<evidence type="ECO:0000256" key="3">
    <source>
        <dbReference type="ARBA" id="ARBA00022448"/>
    </source>
</evidence>
<dbReference type="OrthoDB" id="9805749at2"/>
<feature type="transmembrane region" description="Helical" evidence="9">
    <location>
        <begin position="420"/>
        <end position="443"/>
    </location>
</feature>
<dbReference type="PROSITE" id="PS01116">
    <property type="entry name" value="XANTH_URACIL_PERMASE"/>
    <property type="match status" value="1"/>
</dbReference>
<dbReference type="Gene3D" id="1.10.3330.10">
    <property type="entry name" value="Oxo-4-hydroxy-4-carboxy-5-ureidoimidazoline decarboxylase"/>
    <property type="match status" value="1"/>
</dbReference>
<keyword evidence="3" id="KW-0813">Transport</keyword>
<dbReference type="Proteomes" id="UP000263928">
    <property type="component" value="Unassembled WGS sequence"/>
</dbReference>
<feature type="transmembrane region" description="Helical" evidence="9">
    <location>
        <begin position="141"/>
        <end position="159"/>
    </location>
</feature>
<dbReference type="InterPro" id="IPR006042">
    <property type="entry name" value="Xan_ur_permease"/>
</dbReference>
<dbReference type="Proteomes" id="UP000279336">
    <property type="component" value="Unassembled WGS sequence"/>
</dbReference>
<evidence type="ECO:0000256" key="2">
    <source>
        <dbReference type="ARBA" id="ARBA00008821"/>
    </source>
</evidence>
<keyword evidence="4" id="KW-1003">Cell membrane</keyword>
<evidence type="ECO:0000313" key="14">
    <source>
        <dbReference type="Proteomes" id="UP000279336"/>
    </source>
</evidence>
<dbReference type="Pfam" id="PF09349">
    <property type="entry name" value="OHCU_decarbox"/>
    <property type="match status" value="1"/>
</dbReference>
<dbReference type="InterPro" id="IPR036778">
    <property type="entry name" value="OHCU_decarboxylase_sf"/>
</dbReference>
<protein>
    <submittedName>
        <fullName evidence="12">Permease family</fullName>
    </submittedName>
    <submittedName>
        <fullName evidence="11">Uracil-xanthine permease</fullName>
    </submittedName>
</protein>
<feature type="transmembrane region" description="Helical" evidence="9">
    <location>
        <begin position="334"/>
        <end position="353"/>
    </location>
</feature>
<feature type="transmembrane region" description="Helical" evidence="9">
    <location>
        <begin position="395"/>
        <end position="414"/>
    </location>
</feature>
<dbReference type="InterPro" id="IPR006043">
    <property type="entry name" value="NCS2"/>
</dbReference>
<feature type="transmembrane region" description="Helical" evidence="9">
    <location>
        <begin position="247"/>
        <end position="271"/>
    </location>
</feature>
<feature type="transmembrane region" description="Helical" evidence="9">
    <location>
        <begin position="179"/>
        <end position="200"/>
    </location>
</feature>
<feature type="transmembrane region" description="Helical" evidence="9">
    <location>
        <begin position="88"/>
        <end position="106"/>
    </location>
</feature>
<evidence type="ECO:0000313" key="13">
    <source>
        <dbReference type="Proteomes" id="UP000263928"/>
    </source>
</evidence>